<evidence type="ECO:0000313" key="3">
    <source>
        <dbReference type="EMBL" id="UKJ90332.1"/>
    </source>
</evidence>
<dbReference type="PANTHER" id="PTHR45184:SF1">
    <property type="entry name" value="DNAJ PROTEIN ERDJ3A"/>
    <property type="match status" value="1"/>
</dbReference>
<reference evidence="3" key="1">
    <citation type="submission" date="2022-07" db="EMBL/GenBank/DDBJ databases">
        <title>Evaluation of T. orientalis genome assembly methods using nanopore sequencing and analysis of variation between genomes.</title>
        <authorList>
            <person name="Yam J."/>
            <person name="Micallef M.L."/>
            <person name="Liu M."/>
            <person name="Djordjevic S.P."/>
            <person name="Bogema D.R."/>
            <person name="Jenkins C."/>
        </authorList>
    </citation>
    <scope>NUCLEOTIDE SEQUENCE</scope>
    <source>
        <strain evidence="3">Fish Creek</strain>
    </source>
</reference>
<dbReference type="InterPro" id="IPR052842">
    <property type="entry name" value="ER_Co-chaperone"/>
</dbReference>
<evidence type="ECO:0000313" key="4">
    <source>
        <dbReference type="Proteomes" id="UP000244803"/>
    </source>
</evidence>
<evidence type="ECO:0000259" key="2">
    <source>
        <dbReference type="Pfam" id="PF00085"/>
    </source>
</evidence>
<name>A0A976M840_THEOR</name>
<feature type="signal peptide" evidence="1">
    <location>
        <begin position="1"/>
        <end position="21"/>
    </location>
</feature>
<gene>
    <name evidence="3" type="ORF">MACJ_001264</name>
</gene>
<dbReference type="EMBL" id="CP056068">
    <property type="protein sequence ID" value="UKJ90332.1"/>
    <property type="molecule type" value="Genomic_DNA"/>
</dbReference>
<organism evidence="3 4">
    <name type="scientific">Theileria orientalis</name>
    <dbReference type="NCBI Taxonomy" id="68886"/>
    <lineage>
        <taxon>Eukaryota</taxon>
        <taxon>Sar</taxon>
        <taxon>Alveolata</taxon>
        <taxon>Apicomplexa</taxon>
        <taxon>Aconoidasida</taxon>
        <taxon>Piroplasmida</taxon>
        <taxon>Theileriidae</taxon>
        <taxon>Theileria</taxon>
    </lineage>
</organism>
<dbReference type="Gene3D" id="3.40.30.10">
    <property type="entry name" value="Glutaredoxin"/>
    <property type="match status" value="3"/>
</dbReference>
<accession>A0A976M840</accession>
<keyword evidence="1" id="KW-0732">Signal</keyword>
<dbReference type="Proteomes" id="UP000244803">
    <property type="component" value="Chromosome 2"/>
</dbReference>
<feature type="domain" description="Thioredoxin" evidence="2">
    <location>
        <begin position="180"/>
        <end position="233"/>
    </location>
</feature>
<feature type="chain" id="PRO_5037469373" description="Thioredoxin domain-containing protein" evidence="1">
    <location>
        <begin position="22"/>
        <end position="405"/>
    </location>
</feature>
<protein>
    <recommendedName>
        <fullName evidence="2">Thioredoxin domain-containing protein</fullName>
    </recommendedName>
</protein>
<dbReference type="OrthoDB" id="427280at2759"/>
<dbReference type="PANTHER" id="PTHR45184">
    <property type="entry name" value="DNAJ PROTEIN ERDJ3A"/>
    <property type="match status" value="1"/>
</dbReference>
<proteinExistence type="predicted"/>
<dbReference type="InterPro" id="IPR036249">
    <property type="entry name" value="Thioredoxin-like_sf"/>
</dbReference>
<dbReference type="Pfam" id="PF00085">
    <property type="entry name" value="Thioredoxin"/>
    <property type="match status" value="1"/>
</dbReference>
<sequence>MAAPTYLINLYILLLTRAVKSKPLVDPMQHDLQVVNSKTFTTNVQLARQANVVGALFYSPSDSNASDTVSELNLAAKDLKGMINIVAVNCGDHTLRSLCKSELGDDYSTPSLRVYPKIPVPPYTFQKKLLKDEVKKELLKHLPSTVEKVEAGMLAHFMTKHEVMPKVLLFSDKEHPSYIYKALSNAFHKKLLLGFIDVNKHPDLKKEYKVTKVPTMLVLKPNAKPQKYTGEFKYLPMFEWLNVNAEAFLLGGGYSDKADPSKAKPWKFDKIPKLNFYSHQDICFNKSHGLCIIYLTNAELTTDEKDTLLNLSEKYKGQLTGKWMWMNLAEEEEFADLFSVESLPSLVVFNPKNRLRYLLHDVKTAVTNHSMERMLEKILGGDARFTPLTGHLPKFKLDEMESDEL</sequence>
<dbReference type="AlphaFoldDB" id="A0A976M840"/>
<evidence type="ECO:0000256" key="1">
    <source>
        <dbReference type="SAM" id="SignalP"/>
    </source>
</evidence>
<dbReference type="CDD" id="cd02961">
    <property type="entry name" value="PDI_a_family"/>
    <property type="match status" value="1"/>
</dbReference>
<dbReference type="InterPro" id="IPR013766">
    <property type="entry name" value="Thioredoxin_domain"/>
</dbReference>
<dbReference type="SUPFAM" id="SSF52833">
    <property type="entry name" value="Thioredoxin-like"/>
    <property type="match status" value="3"/>
</dbReference>